<comment type="similarity">
    <text evidence="1">Belongs to the universal stress protein A family.</text>
</comment>
<dbReference type="SUPFAM" id="SSF52402">
    <property type="entry name" value="Adenine nucleotide alpha hydrolases-like"/>
    <property type="match status" value="1"/>
</dbReference>
<dbReference type="PRINTS" id="PR01438">
    <property type="entry name" value="UNVRSLSTRESS"/>
</dbReference>
<dbReference type="Gene3D" id="3.40.50.620">
    <property type="entry name" value="HUPs"/>
    <property type="match status" value="1"/>
</dbReference>
<evidence type="ECO:0000313" key="4">
    <source>
        <dbReference type="Proteomes" id="UP001321580"/>
    </source>
</evidence>
<evidence type="ECO:0000313" key="3">
    <source>
        <dbReference type="EMBL" id="MDI9239730.1"/>
    </source>
</evidence>
<organism evidence="3 4">
    <name type="scientific">Lysobacter stagni</name>
    <dbReference type="NCBI Taxonomy" id="3045172"/>
    <lineage>
        <taxon>Bacteria</taxon>
        <taxon>Pseudomonadati</taxon>
        <taxon>Pseudomonadota</taxon>
        <taxon>Gammaproteobacteria</taxon>
        <taxon>Lysobacterales</taxon>
        <taxon>Lysobacteraceae</taxon>
        <taxon>Lysobacter</taxon>
    </lineage>
</organism>
<dbReference type="InterPro" id="IPR006016">
    <property type="entry name" value="UspA"/>
</dbReference>
<reference evidence="3 4" key="1">
    <citation type="submission" date="2023-05" db="EMBL/GenBank/DDBJ databases">
        <title>Lysobacter sp. strain LF1 Genome sequencing and assembly.</title>
        <authorList>
            <person name="Jung Y."/>
        </authorList>
    </citation>
    <scope>NUCLEOTIDE SEQUENCE [LARGE SCALE GENOMIC DNA]</scope>
    <source>
        <strain evidence="3 4">LF1</strain>
    </source>
</reference>
<evidence type="ECO:0000256" key="1">
    <source>
        <dbReference type="ARBA" id="ARBA00008791"/>
    </source>
</evidence>
<evidence type="ECO:0000259" key="2">
    <source>
        <dbReference type="Pfam" id="PF00582"/>
    </source>
</evidence>
<dbReference type="InterPro" id="IPR006015">
    <property type="entry name" value="Universal_stress_UspA"/>
</dbReference>
<comment type="caution">
    <text evidence="3">The sequence shown here is derived from an EMBL/GenBank/DDBJ whole genome shotgun (WGS) entry which is preliminary data.</text>
</comment>
<proteinExistence type="inferred from homology"/>
<gene>
    <name evidence="3" type="ORF">QLQ15_12530</name>
</gene>
<accession>A0ABT6XHU7</accession>
<keyword evidence="4" id="KW-1185">Reference proteome</keyword>
<dbReference type="PANTHER" id="PTHR31964:SF113">
    <property type="entry name" value="USPA DOMAIN-CONTAINING PROTEIN"/>
    <property type="match status" value="1"/>
</dbReference>
<dbReference type="Proteomes" id="UP001321580">
    <property type="component" value="Unassembled WGS sequence"/>
</dbReference>
<dbReference type="Pfam" id="PF00582">
    <property type="entry name" value="Usp"/>
    <property type="match status" value="1"/>
</dbReference>
<dbReference type="CDD" id="cd23659">
    <property type="entry name" value="USP_At3g01520-like"/>
    <property type="match status" value="1"/>
</dbReference>
<name>A0ABT6XHU7_9GAMM</name>
<dbReference type="PANTHER" id="PTHR31964">
    <property type="entry name" value="ADENINE NUCLEOTIDE ALPHA HYDROLASES-LIKE SUPERFAMILY PROTEIN"/>
    <property type="match status" value="1"/>
</dbReference>
<sequence length="140" mass="15035">MKILLAVDGSDISLRAVKYVLALRKELAKPPTVILANVDQPLLQRVAVTMGAQAVARYHAENADAMCNAARRMLRRARIDFLEAIHVGDVPDTLLALSKKHRADQIVMGSHGNGAIRGMFLGSVSAKVIAGSTVPVTIVR</sequence>
<feature type="domain" description="UspA" evidence="2">
    <location>
        <begin position="2"/>
        <end position="140"/>
    </location>
</feature>
<protein>
    <submittedName>
        <fullName evidence="3">Universal stress protein</fullName>
    </submittedName>
</protein>
<dbReference type="RefSeq" id="WP_283213101.1">
    <property type="nucleotide sequence ID" value="NZ_JASGBI010000001.1"/>
</dbReference>
<dbReference type="EMBL" id="JASGBI010000001">
    <property type="protein sequence ID" value="MDI9239730.1"/>
    <property type="molecule type" value="Genomic_DNA"/>
</dbReference>
<dbReference type="InterPro" id="IPR014729">
    <property type="entry name" value="Rossmann-like_a/b/a_fold"/>
</dbReference>